<dbReference type="OrthoDB" id="1911082at2"/>
<dbReference type="AlphaFoldDB" id="A0A4U9R6E7"/>
<keyword evidence="3" id="KW-1185">Reference proteome</keyword>
<keyword evidence="1" id="KW-1133">Transmembrane helix</keyword>
<proteinExistence type="predicted"/>
<feature type="transmembrane region" description="Helical" evidence="1">
    <location>
        <begin position="26"/>
        <end position="51"/>
    </location>
</feature>
<evidence type="ECO:0000313" key="3">
    <source>
        <dbReference type="Proteomes" id="UP000308489"/>
    </source>
</evidence>
<dbReference type="KEGG" id="hhw:NCTC503_01016"/>
<evidence type="ECO:0000256" key="1">
    <source>
        <dbReference type="SAM" id="Phobius"/>
    </source>
</evidence>
<dbReference type="RefSeq" id="WP_138209717.1">
    <property type="nucleotide sequence ID" value="NZ_CBCRUQ010000004.1"/>
</dbReference>
<name>A0A4U9R6E7_HATHI</name>
<keyword evidence="1" id="KW-0812">Transmembrane</keyword>
<accession>A0A4U9R6E7</accession>
<reference evidence="2 3" key="1">
    <citation type="submission" date="2019-05" db="EMBL/GenBank/DDBJ databases">
        <authorList>
            <consortium name="Pathogen Informatics"/>
        </authorList>
    </citation>
    <scope>NUCLEOTIDE SEQUENCE [LARGE SCALE GENOMIC DNA]</scope>
    <source>
        <strain evidence="2 3">NCTC503</strain>
    </source>
</reference>
<dbReference type="Proteomes" id="UP000308489">
    <property type="component" value="Chromosome 1"/>
</dbReference>
<dbReference type="EMBL" id="LR590481">
    <property type="protein sequence ID" value="VTQ87012.1"/>
    <property type="molecule type" value="Genomic_DNA"/>
</dbReference>
<protein>
    <submittedName>
        <fullName evidence="2">Uncharacterized protein</fullName>
    </submittedName>
</protein>
<sequence>MKCSKCGSNNVNIQAVTHIKNKKHGLIYWLLIGWWLELLMWIFLTIPWLIIKIFKPNKVTSKTHSQAVCQNCGKTWRV</sequence>
<evidence type="ECO:0000313" key="2">
    <source>
        <dbReference type="EMBL" id="VTQ87012.1"/>
    </source>
</evidence>
<gene>
    <name evidence="2" type="ORF">NCTC503_01016</name>
</gene>
<organism evidence="2 3">
    <name type="scientific">Hathewaya histolytica</name>
    <name type="common">Clostridium histolyticum</name>
    <dbReference type="NCBI Taxonomy" id="1498"/>
    <lineage>
        <taxon>Bacteria</taxon>
        <taxon>Bacillati</taxon>
        <taxon>Bacillota</taxon>
        <taxon>Clostridia</taxon>
        <taxon>Eubacteriales</taxon>
        <taxon>Clostridiaceae</taxon>
        <taxon>Hathewaya</taxon>
    </lineage>
</organism>
<keyword evidence="1" id="KW-0472">Membrane</keyword>